<dbReference type="EMBL" id="PSQE01000005">
    <property type="protein sequence ID" value="RHN57071.1"/>
    <property type="molecule type" value="Genomic_DNA"/>
</dbReference>
<comment type="similarity">
    <text evidence="1">Belongs to the multicopper oxidase family.</text>
</comment>
<dbReference type="GO" id="GO:0005507">
    <property type="term" value="F:copper ion binding"/>
    <property type="evidence" value="ECO:0007669"/>
    <property type="project" value="InterPro"/>
</dbReference>
<dbReference type="PANTHER" id="PTHR11709">
    <property type="entry name" value="MULTI-COPPER OXIDASE"/>
    <property type="match status" value="1"/>
</dbReference>
<dbReference type="SUPFAM" id="SSF49503">
    <property type="entry name" value="Cupredoxins"/>
    <property type="match status" value="1"/>
</dbReference>
<keyword evidence="4" id="KW-0560">Oxidoreductase</keyword>
<feature type="chain" id="PRO_5017439653" evidence="2">
    <location>
        <begin position="22"/>
        <end position="79"/>
    </location>
</feature>
<feature type="domain" description="Plastocyanin-like" evidence="3">
    <location>
        <begin position="32"/>
        <end position="79"/>
    </location>
</feature>
<dbReference type="EC" id="1.10.3.2" evidence="4"/>
<dbReference type="GO" id="GO:0052716">
    <property type="term" value="F:hydroquinone:oxygen oxidoreductase activity"/>
    <property type="evidence" value="ECO:0007669"/>
    <property type="project" value="UniProtKB-EC"/>
</dbReference>
<reference evidence="5" key="1">
    <citation type="journal article" date="2018" name="Nat. Plants">
        <title>Whole-genome landscape of Medicago truncatula symbiotic genes.</title>
        <authorList>
            <person name="Pecrix Y."/>
            <person name="Staton S.E."/>
            <person name="Sallet E."/>
            <person name="Lelandais-Briere C."/>
            <person name="Moreau S."/>
            <person name="Carrere S."/>
            <person name="Blein T."/>
            <person name="Jardinaud M.F."/>
            <person name="Latrasse D."/>
            <person name="Zouine M."/>
            <person name="Zahm M."/>
            <person name="Kreplak J."/>
            <person name="Mayjonade B."/>
            <person name="Satge C."/>
            <person name="Perez M."/>
            <person name="Cauet S."/>
            <person name="Marande W."/>
            <person name="Chantry-Darmon C."/>
            <person name="Lopez-Roques C."/>
            <person name="Bouchez O."/>
            <person name="Berard A."/>
            <person name="Debelle F."/>
            <person name="Munos S."/>
            <person name="Bendahmane A."/>
            <person name="Berges H."/>
            <person name="Niebel A."/>
            <person name="Buitink J."/>
            <person name="Frugier F."/>
            <person name="Benhamed M."/>
            <person name="Crespi M."/>
            <person name="Gouzy J."/>
            <person name="Gamas P."/>
        </authorList>
    </citation>
    <scope>NUCLEOTIDE SEQUENCE [LARGE SCALE GENOMIC DNA]</scope>
    <source>
        <strain evidence="5">cv. Jemalong A17</strain>
    </source>
</reference>
<dbReference type="Proteomes" id="UP000265566">
    <property type="component" value="Chromosome 5"/>
</dbReference>
<organism evidence="4 5">
    <name type="scientific">Medicago truncatula</name>
    <name type="common">Barrel medic</name>
    <name type="synonym">Medicago tribuloides</name>
    <dbReference type="NCBI Taxonomy" id="3880"/>
    <lineage>
        <taxon>Eukaryota</taxon>
        <taxon>Viridiplantae</taxon>
        <taxon>Streptophyta</taxon>
        <taxon>Embryophyta</taxon>
        <taxon>Tracheophyta</taxon>
        <taxon>Spermatophyta</taxon>
        <taxon>Magnoliopsida</taxon>
        <taxon>eudicotyledons</taxon>
        <taxon>Gunneridae</taxon>
        <taxon>Pentapetalae</taxon>
        <taxon>rosids</taxon>
        <taxon>fabids</taxon>
        <taxon>Fabales</taxon>
        <taxon>Fabaceae</taxon>
        <taxon>Papilionoideae</taxon>
        <taxon>50 kb inversion clade</taxon>
        <taxon>NPAAA clade</taxon>
        <taxon>Hologalegina</taxon>
        <taxon>IRL clade</taxon>
        <taxon>Trifolieae</taxon>
        <taxon>Medicago</taxon>
    </lineage>
</organism>
<dbReference type="InterPro" id="IPR008972">
    <property type="entry name" value="Cupredoxin"/>
</dbReference>
<comment type="caution">
    <text evidence="4">The sequence shown here is derived from an EMBL/GenBank/DDBJ whole genome shotgun (WGS) entry which is preliminary data.</text>
</comment>
<gene>
    <name evidence="4" type="ORF">MtrunA17_Chr5g0436411</name>
</gene>
<dbReference type="Pfam" id="PF07732">
    <property type="entry name" value="Cu-oxidase_3"/>
    <property type="match status" value="1"/>
</dbReference>
<feature type="signal peptide" evidence="2">
    <location>
        <begin position="1"/>
        <end position="21"/>
    </location>
</feature>
<evidence type="ECO:0000259" key="3">
    <source>
        <dbReference type="Pfam" id="PF07732"/>
    </source>
</evidence>
<sequence length="79" mass="8948">MEPRFLAIFLVALSSPLFVQSLVRHYNFSVVMKNETKLCSTKSFVSVNGKFPGPTLYAREDDTVIVTVTNYVEHNVTIH</sequence>
<evidence type="ECO:0000313" key="5">
    <source>
        <dbReference type="Proteomes" id="UP000265566"/>
    </source>
</evidence>
<evidence type="ECO:0000313" key="4">
    <source>
        <dbReference type="EMBL" id="RHN57071.1"/>
    </source>
</evidence>
<accession>A0A396HWY8</accession>
<evidence type="ECO:0000256" key="2">
    <source>
        <dbReference type="SAM" id="SignalP"/>
    </source>
</evidence>
<dbReference type="PANTHER" id="PTHR11709:SF317">
    <property type="entry name" value="LACCASE"/>
    <property type="match status" value="1"/>
</dbReference>
<protein>
    <submittedName>
        <fullName evidence="4">Putative laccase</fullName>
        <ecNumber evidence="4">1.10.3.2</ecNumber>
    </submittedName>
</protein>
<dbReference type="InterPro" id="IPR011707">
    <property type="entry name" value="Cu-oxidase-like_N"/>
</dbReference>
<proteinExistence type="inferred from homology"/>
<dbReference type="InterPro" id="IPR045087">
    <property type="entry name" value="Cu-oxidase_fam"/>
</dbReference>
<dbReference type="Gramene" id="rna32564">
    <property type="protein sequence ID" value="RHN57071.1"/>
    <property type="gene ID" value="gene32564"/>
</dbReference>
<keyword evidence="2" id="KW-0732">Signal</keyword>
<dbReference type="Gene3D" id="2.60.40.420">
    <property type="entry name" value="Cupredoxins - blue copper proteins"/>
    <property type="match status" value="1"/>
</dbReference>
<dbReference type="AlphaFoldDB" id="A0A396HWY8"/>
<evidence type="ECO:0000256" key="1">
    <source>
        <dbReference type="ARBA" id="ARBA00010609"/>
    </source>
</evidence>
<name>A0A396HWY8_MEDTR</name>